<evidence type="ECO:0000313" key="3">
    <source>
        <dbReference type="Proteomes" id="UP001218364"/>
    </source>
</evidence>
<dbReference type="Proteomes" id="UP001218364">
    <property type="component" value="Unassembled WGS sequence"/>
</dbReference>
<comment type="caution">
    <text evidence="2">The sequence shown here is derived from an EMBL/GenBank/DDBJ whole genome shotgun (WGS) entry which is preliminary data.</text>
</comment>
<protein>
    <recommendedName>
        <fullName evidence="4">DUF2946 domain-containing protein</fullName>
    </recommendedName>
</protein>
<keyword evidence="1" id="KW-0472">Membrane</keyword>
<dbReference type="RefSeq" id="WP_274839773.1">
    <property type="nucleotide sequence ID" value="NZ_JARCJF010000005.1"/>
</dbReference>
<gene>
    <name evidence="2" type="ORF">PXK24_12720</name>
</gene>
<dbReference type="AlphaFoldDB" id="A0ABD4XAN2"/>
<dbReference type="EMBL" id="JARCJK010000005">
    <property type="protein sequence ID" value="MDE4166558.1"/>
    <property type="molecule type" value="Genomic_DNA"/>
</dbReference>
<keyword evidence="1" id="KW-1133">Transmembrane helix</keyword>
<accession>A0ABD4XAN2</accession>
<evidence type="ECO:0000256" key="1">
    <source>
        <dbReference type="SAM" id="Phobius"/>
    </source>
</evidence>
<evidence type="ECO:0000313" key="2">
    <source>
        <dbReference type="EMBL" id="MDE4166558.1"/>
    </source>
</evidence>
<name>A0ABD4XAN2_9RHOB</name>
<proteinExistence type="predicted"/>
<keyword evidence="1" id="KW-0812">Transmembrane</keyword>
<sequence>MKAALRQMVHSRIARSTFLTAAMSLVLIKLAVALLMPMCMLQQVKTAPEVTDASDMTTSMAGQAVRRLDETGHLANSMMPCHDGDARGHCLTFVCSVLVLVSTLLLVSKYRLSDFVFVIRAAGLRIIPVLQVFERPPKAI</sequence>
<reference evidence="2 3" key="1">
    <citation type="submission" date="2023-02" db="EMBL/GenBank/DDBJ databases">
        <title>Population genomics of bacteria associated with diatom.</title>
        <authorList>
            <person name="Xie J."/>
            <person name="Wang H."/>
        </authorList>
    </citation>
    <scope>NUCLEOTIDE SEQUENCE [LARGE SCALE GENOMIC DNA]</scope>
    <source>
        <strain evidence="2 3">PT47_8</strain>
    </source>
</reference>
<feature type="transmembrane region" description="Helical" evidence="1">
    <location>
        <begin position="86"/>
        <end position="107"/>
    </location>
</feature>
<evidence type="ECO:0008006" key="4">
    <source>
        <dbReference type="Google" id="ProtNLM"/>
    </source>
</evidence>
<organism evidence="2 3">
    <name type="scientific">Phaeobacter gallaeciensis</name>
    <dbReference type="NCBI Taxonomy" id="60890"/>
    <lineage>
        <taxon>Bacteria</taxon>
        <taxon>Pseudomonadati</taxon>
        <taxon>Pseudomonadota</taxon>
        <taxon>Alphaproteobacteria</taxon>
        <taxon>Rhodobacterales</taxon>
        <taxon>Roseobacteraceae</taxon>
        <taxon>Phaeobacter</taxon>
    </lineage>
</organism>